<dbReference type="HAMAP" id="MF_00944">
    <property type="entry name" value="YchF_OLA1_ATPase"/>
    <property type="match status" value="1"/>
</dbReference>
<dbReference type="PIRSF" id="PIRSF006641">
    <property type="entry name" value="CHP00092"/>
    <property type="match status" value="1"/>
</dbReference>
<dbReference type="InterPro" id="IPR012676">
    <property type="entry name" value="TGS-like"/>
</dbReference>
<evidence type="ECO:0000259" key="5">
    <source>
        <dbReference type="PROSITE" id="PS51710"/>
    </source>
</evidence>
<name>A0A381PB07_9ZZZZ</name>
<dbReference type="Pfam" id="PF06071">
    <property type="entry name" value="YchF-GTPase_C"/>
    <property type="match status" value="1"/>
</dbReference>
<keyword evidence="4" id="KW-0175">Coiled coil</keyword>
<dbReference type="AlphaFoldDB" id="A0A381PB07"/>
<reference evidence="6" key="1">
    <citation type="submission" date="2018-05" db="EMBL/GenBank/DDBJ databases">
        <authorList>
            <person name="Lanie J.A."/>
            <person name="Ng W.-L."/>
            <person name="Kazmierczak K.M."/>
            <person name="Andrzejewski T.M."/>
            <person name="Davidsen T.M."/>
            <person name="Wayne K.J."/>
            <person name="Tettelin H."/>
            <person name="Glass J.I."/>
            <person name="Rusch D."/>
            <person name="Podicherti R."/>
            <person name="Tsui H.-C.T."/>
            <person name="Winkler M.E."/>
        </authorList>
    </citation>
    <scope>NUCLEOTIDE SEQUENCE</scope>
</reference>
<dbReference type="PRINTS" id="PR00326">
    <property type="entry name" value="GTP1OBG"/>
</dbReference>
<dbReference type="InterPro" id="IPR031167">
    <property type="entry name" value="G_OBG"/>
</dbReference>
<evidence type="ECO:0000256" key="3">
    <source>
        <dbReference type="ARBA" id="ARBA00022840"/>
    </source>
</evidence>
<keyword evidence="2" id="KW-0547">Nucleotide-binding</keyword>
<dbReference type="FunFam" id="1.10.150.300:FF:000001">
    <property type="entry name" value="Ribosome-binding ATPase YchF"/>
    <property type="match status" value="1"/>
</dbReference>
<dbReference type="Gene3D" id="1.10.150.300">
    <property type="entry name" value="TGS-like domain"/>
    <property type="match status" value="1"/>
</dbReference>
<dbReference type="PANTHER" id="PTHR23305:SF18">
    <property type="entry name" value="OBG-TYPE G DOMAIN-CONTAINING PROTEIN"/>
    <property type="match status" value="1"/>
</dbReference>
<dbReference type="InterPro" id="IPR041706">
    <property type="entry name" value="YchF_N"/>
</dbReference>
<dbReference type="CDD" id="cd04867">
    <property type="entry name" value="TGS_YchF_OLA1"/>
    <property type="match status" value="1"/>
</dbReference>
<dbReference type="Pfam" id="PF01926">
    <property type="entry name" value="MMR_HSR1"/>
    <property type="match status" value="1"/>
</dbReference>
<evidence type="ECO:0000256" key="1">
    <source>
        <dbReference type="ARBA" id="ARBA00022723"/>
    </source>
</evidence>
<gene>
    <name evidence="6" type="ORF">METZ01_LOCUS16658</name>
</gene>
<dbReference type="InterPro" id="IPR013029">
    <property type="entry name" value="YchF_C"/>
</dbReference>
<dbReference type="InterPro" id="IPR004396">
    <property type="entry name" value="ATPase_YchF/OLA1"/>
</dbReference>
<evidence type="ECO:0000256" key="4">
    <source>
        <dbReference type="SAM" id="Coils"/>
    </source>
</evidence>
<evidence type="ECO:0000313" key="6">
    <source>
        <dbReference type="EMBL" id="SUZ63804.1"/>
    </source>
</evidence>
<dbReference type="GO" id="GO:0005525">
    <property type="term" value="F:GTP binding"/>
    <property type="evidence" value="ECO:0007669"/>
    <property type="project" value="InterPro"/>
</dbReference>
<sequence length="366" mass="40407">MSLQCGIAGLPNVGKSTLFNALTRSSAPAENFPFCTIDPHVGIVNLPDKRLDKLKNIYNPKKVTPATVEFIDIAGLVQGANKGEGLGNQFLGQIRQTAAIIHVVRCFDDSNIVHVNGTINPLRDAEIIETELLLADLETLEKKHEKTKRQAKSGDKQTLSDIEIIEKLIKHCGDGLWANTIDLDAEETKAIKSFHLLTNKPILYVANVSENDIVNKIENKHVKLLKNHARSNGSDMIKVCASIEQEISSLSSQEEKVFLKEYNLDESGLNKVARTSFNLLGLHTFFTGGPTEVRSWTIPIGATAKQSAGVIHSDFERGFIKAEVFSYSDLIEHGSENALYELGLAKTEGKKYIVKDGDCIFFKFNV</sequence>
<dbReference type="SUPFAM" id="SSF52540">
    <property type="entry name" value="P-loop containing nucleoside triphosphate hydrolases"/>
    <property type="match status" value="1"/>
</dbReference>
<dbReference type="GO" id="GO:0046872">
    <property type="term" value="F:metal ion binding"/>
    <property type="evidence" value="ECO:0007669"/>
    <property type="project" value="UniProtKB-KW"/>
</dbReference>
<feature type="coiled-coil region" evidence="4">
    <location>
        <begin position="130"/>
        <end position="157"/>
    </location>
</feature>
<keyword evidence="3" id="KW-0067">ATP-binding</keyword>
<dbReference type="InterPro" id="IPR023192">
    <property type="entry name" value="TGS-like_dom_sf"/>
</dbReference>
<evidence type="ECO:0000256" key="2">
    <source>
        <dbReference type="ARBA" id="ARBA00022741"/>
    </source>
</evidence>
<dbReference type="FunFam" id="3.10.20.30:FF:000001">
    <property type="entry name" value="Ribosome-binding ATPase YchF"/>
    <property type="match status" value="1"/>
</dbReference>
<feature type="domain" description="OBG-type G" evidence="5">
    <location>
        <begin position="3"/>
        <end position="259"/>
    </location>
</feature>
<keyword evidence="1" id="KW-0479">Metal-binding</keyword>
<dbReference type="PANTHER" id="PTHR23305">
    <property type="entry name" value="OBG GTPASE FAMILY"/>
    <property type="match status" value="1"/>
</dbReference>
<accession>A0A381PB07</accession>
<proteinExistence type="inferred from homology"/>
<dbReference type="Gene3D" id="3.40.50.300">
    <property type="entry name" value="P-loop containing nucleotide triphosphate hydrolases"/>
    <property type="match status" value="1"/>
</dbReference>
<dbReference type="CDD" id="cd01900">
    <property type="entry name" value="YchF"/>
    <property type="match status" value="1"/>
</dbReference>
<dbReference type="GO" id="GO:0016887">
    <property type="term" value="F:ATP hydrolysis activity"/>
    <property type="evidence" value="ECO:0007669"/>
    <property type="project" value="InterPro"/>
</dbReference>
<dbReference type="NCBIfam" id="TIGR00092">
    <property type="entry name" value="redox-regulated ATPase YchF"/>
    <property type="match status" value="1"/>
</dbReference>
<organism evidence="6">
    <name type="scientific">marine metagenome</name>
    <dbReference type="NCBI Taxonomy" id="408172"/>
    <lineage>
        <taxon>unclassified sequences</taxon>
        <taxon>metagenomes</taxon>
        <taxon>ecological metagenomes</taxon>
    </lineage>
</organism>
<dbReference type="InterPro" id="IPR012675">
    <property type="entry name" value="Beta-grasp_dom_sf"/>
</dbReference>
<dbReference type="GO" id="GO:0005737">
    <property type="term" value="C:cytoplasm"/>
    <property type="evidence" value="ECO:0007669"/>
    <property type="project" value="TreeGrafter"/>
</dbReference>
<dbReference type="SUPFAM" id="SSF81271">
    <property type="entry name" value="TGS-like"/>
    <property type="match status" value="1"/>
</dbReference>
<dbReference type="Gene3D" id="3.10.20.30">
    <property type="match status" value="1"/>
</dbReference>
<protein>
    <recommendedName>
        <fullName evidence="5">OBG-type G domain-containing protein</fullName>
    </recommendedName>
</protein>
<dbReference type="PROSITE" id="PS51710">
    <property type="entry name" value="G_OBG"/>
    <property type="match status" value="1"/>
</dbReference>
<dbReference type="GO" id="GO:0005524">
    <property type="term" value="F:ATP binding"/>
    <property type="evidence" value="ECO:0007669"/>
    <property type="project" value="UniProtKB-KW"/>
</dbReference>
<dbReference type="InterPro" id="IPR027417">
    <property type="entry name" value="P-loop_NTPase"/>
</dbReference>
<dbReference type="InterPro" id="IPR006073">
    <property type="entry name" value="GTP-bd"/>
</dbReference>
<dbReference type="EMBL" id="UINC01000926">
    <property type="protein sequence ID" value="SUZ63804.1"/>
    <property type="molecule type" value="Genomic_DNA"/>
</dbReference>